<dbReference type="InterPro" id="IPR012854">
    <property type="entry name" value="Cu_amine_oxidase-like_N"/>
</dbReference>
<evidence type="ECO:0000313" key="4">
    <source>
        <dbReference type="Proteomes" id="UP000297597"/>
    </source>
</evidence>
<dbReference type="Pfam" id="PF07833">
    <property type="entry name" value="Cu_amine_oxidN1"/>
    <property type="match status" value="1"/>
</dbReference>
<feature type="chain" id="PRO_5021298567" description="Copper amine oxidase-like N-terminal domain-containing protein" evidence="1">
    <location>
        <begin position="31"/>
        <end position="723"/>
    </location>
</feature>
<dbReference type="SUPFAM" id="SSF55383">
    <property type="entry name" value="Copper amine oxidase, domain N"/>
    <property type="match status" value="2"/>
</dbReference>
<evidence type="ECO:0000256" key="1">
    <source>
        <dbReference type="SAM" id="SignalP"/>
    </source>
</evidence>
<feature type="domain" description="Copper amine oxidase-like N-terminal" evidence="2">
    <location>
        <begin position="611"/>
        <end position="722"/>
    </location>
</feature>
<dbReference type="RefSeq" id="WP_134211930.1">
    <property type="nucleotide sequence ID" value="NZ_QFFZ01000001.1"/>
</dbReference>
<reference evidence="3 4" key="1">
    <citation type="journal article" date="2018" name="Environ. Microbiol.">
        <title>Novel energy conservation strategies and behaviour of Pelotomaculum schinkii driving syntrophic propionate catabolism.</title>
        <authorList>
            <person name="Hidalgo-Ahumada C.A.P."/>
            <person name="Nobu M.K."/>
            <person name="Narihiro T."/>
            <person name="Tamaki H."/>
            <person name="Liu W.T."/>
            <person name="Kamagata Y."/>
            <person name="Stams A.J.M."/>
            <person name="Imachi H."/>
            <person name="Sousa D.Z."/>
        </authorList>
    </citation>
    <scope>NUCLEOTIDE SEQUENCE [LARGE SCALE GENOMIC DNA]</scope>
    <source>
        <strain evidence="3 4">MGP</strain>
    </source>
</reference>
<organism evidence="3 4">
    <name type="scientific">Pelotomaculum propionicicum</name>
    <dbReference type="NCBI Taxonomy" id="258475"/>
    <lineage>
        <taxon>Bacteria</taxon>
        <taxon>Bacillati</taxon>
        <taxon>Bacillota</taxon>
        <taxon>Clostridia</taxon>
        <taxon>Eubacteriales</taxon>
        <taxon>Desulfotomaculaceae</taxon>
        <taxon>Pelotomaculum</taxon>
    </lineage>
</organism>
<dbReference type="EMBL" id="QFFZ01000001">
    <property type="protein sequence ID" value="TEB13612.1"/>
    <property type="molecule type" value="Genomic_DNA"/>
</dbReference>
<keyword evidence="4" id="KW-1185">Reference proteome</keyword>
<gene>
    <name evidence="3" type="ORF">Pmgp_00012</name>
</gene>
<dbReference type="Proteomes" id="UP000297597">
    <property type="component" value="Unassembled WGS sequence"/>
</dbReference>
<feature type="signal peptide" evidence="1">
    <location>
        <begin position="1"/>
        <end position="30"/>
    </location>
</feature>
<name>A0A4Y7RY90_9FIRM</name>
<dbReference type="InterPro" id="IPR036582">
    <property type="entry name" value="Mao_N_sf"/>
</dbReference>
<proteinExistence type="predicted"/>
<sequence>MKAKRRILSILVTLSMVMALLVPLAGVAGAAAVTYTTTTTLPSFDPSEDADAITAATVEVNIDPYNNTTSKALLEVIDSSGKSLPIVSVNGTAVDAKIYQYTFVREGTIDRAAWQDLVIVFDGSDANTGEVQAKFSKCSGQLVGGTVTIANAKGGAIEVTVPSVVSISDAGCSASGDNAVTIRVNETVAGGFERGAESVKFKLPNGFKWNGAEFETLNKNVEGWDYDLLDNDRTLAVDNPGGYSGTVLLEIKAGLTVDSTVAKYGDVKVKISGESTVTPSDAVIATYGDYEATVSEVTTETVMSGQKEQDVGKFAIEEALPGTLVENRTIILTLPEQAKWDGDLYELSSGDSDNLGDFEIGDFEPVGTDNRSIKAVIETPSSGDEPTKIVFKNGQISVRADYTGDIILTVEGSAGAKGTVKIAEAKAPVTATAESKPEVIIGMGSQKAADITITETKEEALQATYEDTVLGEDADGDPVWLEGTAEAYLNIEAPPGVRFASVPTFTVTGDLEIGEALCDTDSQNVQVRIESTSTEPASIKVSDIELIVDRTVPEGDIKLKVGGTSLVENNISDLFPNINWVTKVAVAKVITPAPETTKVTTVFKIGDTKYTVNGVEKTADVAPYIKDDRTYLPIRYAAYAAGVTDSNIIWNAAEQSVVLVKGDRVVKLTVGSTSMLINGVPFAMDVAPEIVDPGRVMLPLRWVAQALGCQVNWDAATQSVTIN</sequence>
<dbReference type="OrthoDB" id="2023214at2"/>
<evidence type="ECO:0000259" key="2">
    <source>
        <dbReference type="Pfam" id="PF07833"/>
    </source>
</evidence>
<protein>
    <recommendedName>
        <fullName evidence="2">Copper amine oxidase-like N-terminal domain-containing protein</fullName>
    </recommendedName>
</protein>
<keyword evidence="1" id="KW-0732">Signal</keyword>
<accession>A0A4Y7RY90</accession>
<evidence type="ECO:0000313" key="3">
    <source>
        <dbReference type="EMBL" id="TEB13612.1"/>
    </source>
</evidence>
<comment type="caution">
    <text evidence="3">The sequence shown here is derived from an EMBL/GenBank/DDBJ whole genome shotgun (WGS) entry which is preliminary data.</text>
</comment>
<dbReference type="AlphaFoldDB" id="A0A4Y7RY90"/>
<dbReference type="Gene3D" id="3.30.457.10">
    <property type="entry name" value="Copper amine oxidase-like, N-terminal domain"/>
    <property type="match status" value="2"/>
</dbReference>